<dbReference type="InterPro" id="IPR013317">
    <property type="entry name" value="DnaA_dom"/>
</dbReference>
<dbReference type="GO" id="GO:0032297">
    <property type="term" value="P:negative regulation of DNA-templated DNA replication initiation"/>
    <property type="evidence" value="ECO:0007669"/>
    <property type="project" value="InterPro"/>
</dbReference>
<comment type="caution">
    <text evidence="3">The sequence shown here is derived from an EMBL/GenBank/DDBJ whole genome shotgun (WGS) entry which is preliminary data.</text>
</comment>
<name>A0A923HNE2_9BURK</name>
<dbReference type="GO" id="GO:0005886">
    <property type="term" value="C:plasma membrane"/>
    <property type="evidence" value="ECO:0007669"/>
    <property type="project" value="TreeGrafter"/>
</dbReference>
<dbReference type="Pfam" id="PF22688">
    <property type="entry name" value="Hda_lid"/>
    <property type="match status" value="1"/>
</dbReference>
<dbReference type="NCBIfam" id="TIGR03420">
    <property type="entry name" value="DnaA_homol_Hda"/>
    <property type="match status" value="1"/>
</dbReference>
<dbReference type="GO" id="GO:0003688">
    <property type="term" value="F:DNA replication origin binding"/>
    <property type="evidence" value="ECO:0007669"/>
    <property type="project" value="TreeGrafter"/>
</dbReference>
<protein>
    <submittedName>
        <fullName evidence="3">DnaA regulatory inactivator Hda</fullName>
    </submittedName>
</protein>
<evidence type="ECO:0000259" key="2">
    <source>
        <dbReference type="Pfam" id="PF22688"/>
    </source>
</evidence>
<keyword evidence="4" id="KW-1185">Reference proteome</keyword>
<dbReference type="GO" id="GO:0006270">
    <property type="term" value="P:DNA replication initiation"/>
    <property type="evidence" value="ECO:0007669"/>
    <property type="project" value="TreeGrafter"/>
</dbReference>
<dbReference type="PANTHER" id="PTHR30050:SF5">
    <property type="entry name" value="DNAA REGULATORY INACTIVATOR HDA"/>
    <property type="match status" value="1"/>
</dbReference>
<feature type="domain" description="Hda lid" evidence="2">
    <location>
        <begin position="155"/>
        <end position="219"/>
    </location>
</feature>
<reference evidence="3" key="1">
    <citation type="submission" date="2020-08" db="EMBL/GenBank/DDBJ databases">
        <title>Novel species isolated from subtropical streams in China.</title>
        <authorList>
            <person name="Lu H."/>
        </authorList>
    </citation>
    <scope>NUCLEOTIDE SEQUENCE</scope>
    <source>
        <strain evidence="3">LX22W</strain>
    </source>
</reference>
<proteinExistence type="predicted"/>
<dbReference type="Gene3D" id="3.40.50.300">
    <property type="entry name" value="P-loop containing nucleotide triphosphate hydrolases"/>
    <property type="match status" value="1"/>
</dbReference>
<dbReference type="SUPFAM" id="SSF52540">
    <property type="entry name" value="P-loop containing nucleoside triphosphate hydrolases"/>
    <property type="match status" value="1"/>
</dbReference>
<dbReference type="Pfam" id="PF00308">
    <property type="entry name" value="Bac_DnaA"/>
    <property type="match status" value="1"/>
</dbReference>
<dbReference type="InterPro" id="IPR055199">
    <property type="entry name" value="Hda_lid"/>
</dbReference>
<dbReference type="PANTHER" id="PTHR30050">
    <property type="entry name" value="CHROMOSOMAL REPLICATION INITIATOR PROTEIN DNAA"/>
    <property type="match status" value="1"/>
</dbReference>
<dbReference type="RefSeq" id="WP_186916940.1">
    <property type="nucleotide sequence ID" value="NZ_JACOFZ010000004.1"/>
</dbReference>
<accession>A0A923HNE2</accession>
<organism evidence="3 4">
    <name type="scientific">Undibacterium nitidum</name>
    <dbReference type="NCBI Taxonomy" id="2762298"/>
    <lineage>
        <taxon>Bacteria</taxon>
        <taxon>Pseudomonadati</taxon>
        <taxon>Pseudomonadota</taxon>
        <taxon>Betaproteobacteria</taxon>
        <taxon>Burkholderiales</taxon>
        <taxon>Oxalobacteraceae</taxon>
        <taxon>Undibacterium</taxon>
    </lineage>
</organism>
<dbReference type="EMBL" id="JACOFZ010000004">
    <property type="protein sequence ID" value="MBC3882252.1"/>
    <property type="molecule type" value="Genomic_DNA"/>
</dbReference>
<evidence type="ECO:0000313" key="3">
    <source>
        <dbReference type="EMBL" id="MBC3882252.1"/>
    </source>
</evidence>
<dbReference type="Proteomes" id="UP000627446">
    <property type="component" value="Unassembled WGS sequence"/>
</dbReference>
<dbReference type="InterPro" id="IPR027417">
    <property type="entry name" value="P-loop_NTPase"/>
</dbReference>
<dbReference type="Gene3D" id="1.10.8.60">
    <property type="match status" value="1"/>
</dbReference>
<feature type="domain" description="Chromosomal replication initiator protein DnaA ATPAse" evidence="1">
    <location>
        <begin position="16"/>
        <end position="148"/>
    </location>
</feature>
<sequence length="235" mass="26443">MRQLLLDLDAELPPSLDTFVVGQNAELAQILCLFSEKTASQYGERSVYFWGETGAGKTHLLHALAQHPHARYISADAPEEQFFYSEGTELYLLDDCEQLSPAAQIDAFALFNEAKANGAFFVAAGKQPPMLLNLREDLRTRLGWGLVYQVLGLSDEDKLDALERAAEAKGIGLAQGVLPYLITHYRRDMQSLSQMLTDLDHFSLETKRPITLPLLRELLHRNHLDHHENASNIDR</sequence>
<evidence type="ECO:0000259" key="1">
    <source>
        <dbReference type="Pfam" id="PF00308"/>
    </source>
</evidence>
<dbReference type="InterPro" id="IPR017788">
    <property type="entry name" value="Hda"/>
</dbReference>
<evidence type="ECO:0000313" key="4">
    <source>
        <dbReference type="Proteomes" id="UP000627446"/>
    </source>
</evidence>
<dbReference type="AlphaFoldDB" id="A0A923HNE2"/>
<gene>
    <name evidence="3" type="primary">hda</name>
    <name evidence="3" type="ORF">H8K36_12740</name>
</gene>